<dbReference type="InterPro" id="IPR011992">
    <property type="entry name" value="EF-hand-dom_pair"/>
</dbReference>
<keyword evidence="2" id="KW-0732">Signal</keyword>
<dbReference type="InterPro" id="IPR002048">
    <property type="entry name" value="EF_hand_dom"/>
</dbReference>
<evidence type="ECO:0000259" key="3">
    <source>
        <dbReference type="PROSITE" id="PS50222"/>
    </source>
</evidence>
<reference evidence="4" key="3">
    <citation type="submission" date="2023-05" db="EMBL/GenBank/DDBJ databases">
        <authorList>
            <person name="Smith C.H."/>
        </authorList>
    </citation>
    <scope>NUCLEOTIDE SEQUENCE</scope>
    <source>
        <strain evidence="4">CHS0354</strain>
        <tissue evidence="4">Mantle</tissue>
    </source>
</reference>
<reference evidence="4" key="2">
    <citation type="journal article" date="2021" name="Genome Biol. Evol.">
        <title>Developing a high-quality reference genome for a parasitic bivalve with doubly uniparental inheritance (Bivalvia: Unionida).</title>
        <authorList>
            <person name="Smith C.H."/>
        </authorList>
    </citation>
    <scope>NUCLEOTIDE SEQUENCE</scope>
    <source>
        <strain evidence="4">CHS0354</strain>
        <tissue evidence="4">Mantle</tissue>
    </source>
</reference>
<feature type="signal peptide" evidence="2">
    <location>
        <begin position="1"/>
        <end position="16"/>
    </location>
</feature>
<dbReference type="GO" id="GO:0005509">
    <property type="term" value="F:calcium ion binding"/>
    <property type="evidence" value="ECO:0007669"/>
    <property type="project" value="InterPro"/>
</dbReference>
<dbReference type="AlphaFoldDB" id="A0AAE0VR86"/>
<evidence type="ECO:0000256" key="2">
    <source>
        <dbReference type="SAM" id="SignalP"/>
    </source>
</evidence>
<gene>
    <name evidence="4" type="ORF">CHS0354_030421</name>
</gene>
<dbReference type="Pfam" id="PF13202">
    <property type="entry name" value="EF-hand_5"/>
    <property type="match status" value="2"/>
</dbReference>
<organism evidence="4 5">
    <name type="scientific">Potamilus streckersoni</name>
    <dbReference type="NCBI Taxonomy" id="2493646"/>
    <lineage>
        <taxon>Eukaryota</taxon>
        <taxon>Metazoa</taxon>
        <taxon>Spiralia</taxon>
        <taxon>Lophotrochozoa</taxon>
        <taxon>Mollusca</taxon>
        <taxon>Bivalvia</taxon>
        <taxon>Autobranchia</taxon>
        <taxon>Heteroconchia</taxon>
        <taxon>Palaeoheterodonta</taxon>
        <taxon>Unionida</taxon>
        <taxon>Unionoidea</taxon>
        <taxon>Unionidae</taxon>
        <taxon>Ambleminae</taxon>
        <taxon>Lampsilini</taxon>
        <taxon>Potamilus</taxon>
    </lineage>
</organism>
<keyword evidence="5" id="KW-1185">Reference proteome</keyword>
<accession>A0AAE0VR86</accession>
<dbReference type="Gene3D" id="1.10.238.10">
    <property type="entry name" value="EF-hand"/>
    <property type="match status" value="1"/>
</dbReference>
<evidence type="ECO:0000313" key="4">
    <source>
        <dbReference type="EMBL" id="KAK3587234.1"/>
    </source>
</evidence>
<dbReference type="PROSITE" id="PS50222">
    <property type="entry name" value="EF_HAND_2"/>
    <property type="match status" value="1"/>
</dbReference>
<protein>
    <recommendedName>
        <fullName evidence="3">EF-hand domain-containing protein</fullName>
    </recommendedName>
</protein>
<feature type="chain" id="PRO_5042064536" description="EF-hand domain-containing protein" evidence="2">
    <location>
        <begin position="17"/>
        <end position="147"/>
    </location>
</feature>
<keyword evidence="1" id="KW-0106">Calcium</keyword>
<sequence length="147" mass="16562">MFTIILLASVFTVSLGANPHGYTVDQVAALVLHDLDSNGDGQISQAELIQELFTKWDINNDTNVSHEEFVHHWVKTYHDHPDTTNAFFHNLDTDHDNFLTMTDILSHLPQMDQNHDNHVTLSEFNVFLHTVHPDGHGHGGNVHPVGK</sequence>
<proteinExistence type="predicted"/>
<evidence type="ECO:0000313" key="5">
    <source>
        <dbReference type="Proteomes" id="UP001195483"/>
    </source>
</evidence>
<dbReference type="InterPro" id="IPR018247">
    <property type="entry name" value="EF_Hand_1_Ca_BS"/>
</dbReference>
<dbReference type="SUPFAM" id="SSF47473">
    <property type="entry name" value="EF-hand"/>
    <property type="match status" value="1"/>
</dbReference>
<comment type="caution">
    <text evidence="4">The sequence shown here is derived from an EMBL/GenBank/DDBJ whole genome shotgun (WGS) entry which is preliminary data.</text>
</comment>
<name>A0AAE0VR86_9BIVA</name>
<dbReference type="EMBL" id="JAEAOA010001810">
    <property type="protein sequence ID" value="KAK3587234.1"/>
    <property type="molecule type" value="Genomic_DNA"/>
</dbReference>
<feature type="domain" description="EF-hand" evidence="3">
    <location>
        <begin position="44"/>
        <end position="79"/>
    </location>
</feature>
<dbReference type="Proteomes" id="UP001195483">
    <property type="component" value="Unassembled WGS sequence"/>
</dbReference>
<evidence type="ECO:0000256" key="1">
    <source>
        <dbReference type="ARBA" id="ARBA00022837"/>
    </source>
</evidence>
<reference evidence="4" key="1">
    <citation type="journal article" date="2021" name="Genome Biol. Evol.">
        <title>A High-Quality Reference Genome for a Parasitic Bivalve with Doubly Uniparental Inheritance (Bivalvia: Unionida).</title>
        <authorList>
            <person name="Smith C.H."/>
        </authorList>
    </citation>
    <scope>NUCLEOTIDE SEQUENCE</scope>
    <source>
        <strain evidence="4">CHS0354</strain>
    </source>
</reference>
<dbReference type="PROSITE" id="PS00018">
    <property type="entry name" value="EF_HAND_1"/>
    <property type="match status" value="1"/>
</dbReference>